<dbReference type="InterPro" id="IPR001537">
    <property type="entry name" value="SpoU_MeTrfase"/>
</dbReference>
<keyword evidence="2" id="KW-0489">Methyltransferase</keyword>
<name>A0A813FX02_POLGL</name>
<keyword evidence="4" id="KW-0949">S-adenosyl-L-methionine</keyword>
<keyword evidence="6" id="KW-0694">RNA-binding</keyword>
<dbReference type="PANTHER" id="PTHR43453:SF1">
    <property type="entry name" value="TRNA_RRNA METHYLTRANSFERASE SPOU TYPE DOMAIN-CONTAINING PROTEIN"/>
    <property type="match status" value="1"/>
</dbReference>
<evidence type="ECO:0000259" key="8">
    <source>
        <dbReference type="Pfam" id="PF00588"/>
    </source>
</evidence>
<evidence type="ECO:0000313" key="9">
    <source>
        <dbReference type="EMBL" id="CAE8616751.1"/>
    </source>
</evidence>
<dbReference type="OMA" id="TNIADCA"/>
<gene>
    <name evidence="9" type="ORF">PGLA1383_LOCUS34422</name>
</gene>
<dbReference type="EMBL" id="CAJNNV010025948">
    <property type="protein sequence ID" value="CAE8616751.1"/>
    <property type="molecule type" value="Genomic_DNA"/>
</dbReference>
<dbReference type="Gene3D" id="3.40.1280.10">
    <property type="match status" value="1"/>
</dbReference>
<dbReference type="OrthoDB" id="241340at2759"/>
<evidence type="ECO:0000256" key="4">
    <source>
        <dbReference type="ARBA" id="ARBA00022691"/>
    </source>
</evidence>
<evidence type="ECO:0000256" key="1">
    <source>
        <dbReference type="ARBA" id="ARBA00022555"/>
    </source>
</evidence>
<dbReference type="AlphaFoldDB" id="A0A813FX02"/>
<protein>
    <recommendedName>
        <fullName evidence="8">tRNA/rRNA methyltransferase SpoU type domain-containing protein</fullName>
    </recommendedName>
</protein>
<feature type="domain" description="tRNA/rRNA methyltransferase SpoU type" evidence="8">
    <location>
        <begin position="152"/>
        <end position="296"/>
    </location>
</feature>
<feature type="compositionally biased region" description="Low complexity" evidence="7">
    <location>
        <begin position="40"/>
        <end position="82"/>
    </location>
</feature>
<keyword evidence="10" id="KW-1185">Reference proteome</keyword>
<evidence type="ECO:0000256" key="2">
    <source>
        <dbReference type="ARBA" id="ARBA00022603"/>
    </source>
</evidence>
<proteinExistence type="predicted"/>
<evidence type="ECO:0000256" key="3">
    <source>
        <dbReference type="ARBA" id="ARBA00022679"/>
    </source>
</evidence>
<dbReference type="InterPro" id="IPR029028">
    <property type="entry name" value="Alpha/beta_knot_MTases"/>
</dbReference>
<accession>A0A813FX02</accession>
<dbReference type="Proteomes" id="UP000654075">
    <property type="component" value="Unassembled WGS sequence"/>
</dbReference>
<dbReference type="Pfam" id="PF00588">
    <property type="entry name" value="SpoU_methylase"/>
    <property type="match status" value="1"/>
</dbReference>
<dbReference type="GO" id="GO:0000049">
    <property type="term" value="F:tRNA binding"/>
    <property type="evidence" value="ECO:0007669"/>
    <property type="project" value="UniProtKB-KW"/>
</dbReference>
<dbReference type="GO" id="GO:0002938">
    <property type="term" value="P:tRNA guanine ribose methylation"/>
    <property type="evidence" value="ECO:0007669"/>
    <property type="project" value="TreeGrafter"/>
</dbReference>
<feature type="region of interest" description="Disordered" evidence="7">
    <location>
        <begin position="37"/>
        <end position="84"/>
    </location>
</feature>
<reference evidence="9" key="1">
    <citation type="submission" date="2021-02" db="EMBL/GenBank/DDBJ databases">
        <authorList>
            <person name="Dougan E. K."/>
            <person name="Rhodes N."/>
            <person name="Thang M."/>
            <person name="Chan C."/>
        </authorList>
    </citation>
    <scope>NUCLEOTIDE SEQUENCE</scope>
</reference>
<dbReference type="InterPro" id="IPR033671">
    <property type="entry name" value="TrmH"/>
</dbReference>
<comment type="caution">
    <text evidence="9">The sequence shown here is derived from an EMBL/GenBank/DDBJ whole genome shotgun (WGS) entry which is preliminary data.</text>
</comment>
<organism evidence="9 10">
    <name type="scientific">Polarella glacialis</name>
    <name type="common">Dinoflagellate</name>
    <dbReference type="NCBI Taxonomy" id="89957"/>
    <lineage>
        <taxon>Eukaryota</taxon>
        <taxon>Sar</taxon>
        <taxon>Alveolata</taxon>
        <taxon>Dinophyceae</taxon>
        <taxon>Suessiales</taxon>
        <taxon>Suessiaceae</taxon>
        <taxon>Polarella</taxon>
    </lineage>
</organism>
<dbReference type="PANTHER" id="PTHR43453">
    <property type="entry name" value="RRNA METHYLASE-LIKE"/>
    <property type="match status" value="1"/>
</dbReference>
<evidence type="ECO:0000313" key="10">
    <source>
        <dbReference type="Proteomes" id="UP000654075"/>
    </source>
</evidence>
<evidence type="ECO:0000256" key="6">
    <source>
        <dbReference type="ARBA" id="ARBA00022884"/>
    </source>
</evidence>
<keyword evidence="3" id="KW-0808">Transferase</keyword>
<evidence type="ECO:0000256" key="7">
    <source>
        <dbReference type="SAM" id="MobiDB-lite"/>
    </source>
</evidence>
<dbReference type="SUPFAM" id="SSF75217">
    <property type="entry name" value="alpha/beta knot"/>
    <property type="match status" value="1"/>
</dbReference>
<dbReference type="GO" id="GO:0008173">
    <property type="term" value="F:RNA methyltransferase activity"/>
    <property type="evidence" value="ECO:0007669"/>
    <property type="project" value="InterPro"/>
</dbReference>
<sequence>MCASRGRRLLPLLRSSNGQPLAERVVPAARFCTQVHDTASSSSSSSVSSSHNGNSNHNNNNNNNKNINNNNNNNHNSASSSSLKQPSLFDGSFCSTSTSARFPLAAGLVPLPGGRLASAEEVLAAVGPLLREERLMAMRRVVRGRTFDLLPVLEGLDNDANVAAVLRTAEGLGLGAACEVPPPTAQLGAGVARRRPCRGVSRGAEKWLFRSQWSSTGDCLTHLRLAGFQQFVALAPHGRVGIHDVDWTLPTAIFLGSEVDGLSEEAKVAATHLVSLHSPGFAGSFNVGAAAAMALHAAVEARRAVRNGVPDLSEAEQELLVAHFAARSLPLRQLRAALLRASL</sequence>
<evidence type="ECO:0000256" key="5">
    <source>
        <dbReference type="ARBA" id="ARBA00022694"/>
    </source>
</evidence>
<dbReference type="InterPro" id="IPR029026">
    <property type="entry name" value="tRNA_m1G_MTases_N"/>
</dbReference>
<keyword evidence="1" id="KW-0820">tRNA-binding</keyword>
<keyword evidence="5" id="KW-0819">tRNA processing</keyword>